<feature type="domain" description="Disease resistance protein winged helix" evidence="4">
    <location>
        <begin position="453"/>
        <end position="517"/>
    </location>
</feature>
<evidence type="ECO:0000259" key="3">
    <source>
        <dbReference type="Pfam" id="PF00931"/>
    </source>
</evidence>
<dbReference type="GO" id="GO:0043531">
    <property type="term" value="F:ADP binding"/>
    <property type="evidence" value="ECO:0007669"/>
    <property type="project" value="InterPro"/>
</dbReference>
<dbReference type="FunFam" id="1.10.10.10:FF:000322">
    <property type="entry name" value="Probable disease resistance protein At1g63360"/>
    <property type="match status" value="1"/>
</dbReference>
<feature type="domain" description="NB-ARC" evidence="3">
    <location>
        <begin position="239"/>
        <end position="395"/>
    </location>
</feature>
<evidence type="ECO:0000313" key="5">
    <source>
        <dbReference type="EMBL" id="PUZ75131.1"/>
    </source>
</evidence>
<dbReference type="InterPro" id="IPR027417">
    <property type="entry name" value="P-loop_NTPase"/>
</dbReference>
<dbReference type="Gramene" id="PUZ75131">
    <property type="protein sequence ID" value="PUZ75131"/>
    <property type="gene ID" value="GQ55_1G124600"/>
</dbReference>
<proteinExistence type="predicted"/>
<sequence length="743" mass="84336">MNIIPKTIGVFNGINECVSLSQWVRSAVSSVRSQWVAINTQNHQEDVELDSQTDPQEQTLQEDEVLQLQSDLRGLMDTLPVVYSLIDRAEWKNHEQCVAEFLPMLKDAVCEAEDLIDEFVWYELKVSAEGNATSVQPYIDFFRSITQGSFNKVTDIQKRLNNCSSKLKDMGLLHQVTPRFDKAVRPETSSFPTEPKMFGREEEVKQLIKFLGRTRSAIIGSANNQVNASQGNNETIIPNFSVLPIVGLGGVGKTTLAQNICNHPQVKSHFDMIIWICVSDDFDVKRLTKEAMESYSKREVVKDNLNSLQGSLAIKLKTKRLLHVLDDMWHDALRENGQCWKRFCAPLKDVLHGSMILVTTRSQNVADQVHTMDPIKLDGLKEAVFWDFFKHSVFGLNSSQIEPELERIGRDILPKLMGSPLAAKTETDILPALRLSYIYLPLHLKRCFSFCAVYPKDHKFQKQSLAEIWIAEGFVKPRVGIPIENISHQYFDDLVNRSFFEKHRGTYVIHDLMHDMAQLVSKDECFTIKIHDVPPNVRHLLLLPGGVDDSVLLSLGKHRKLRTLLLNTNISLLSETSSSSIGNLKHLRYLKTSRPYRKPRTLPSSFYCLYNLQVFDAEGYPGISLPSWFQPQNLQNITSLRLSYGNRLESISVSRTMQQISRTEMPTISDNASNDLKVCYSPNIYSRTLLSPSLKTLKLIEPGNLIGGISSTRTFSSLRDLTISFCCKLLSIDDLLTRVSPFH</sequence>
<dbReference type="InterPro" id="IPR058922">
    <property type="entry name" value="WHD_DRP"/>
</dbReference>
<dbReference type="AlphaFoldDB" id="A0A2T7F4Z1"/>
<evidence type="ECO:0000259" key="4">
    <source>
        <dbReference type="Pfam" id="PF23559"/>
    </source>
</evidence>
<dbReference type="InterPro" id="IPR032675">
    <property type="entry name" value="LRR_dom_sf"/>
</dbReference>
<dbReference type="Gene3D" id="3.40.50.300">
    <property type="entry name" value="P-loop containing nucleotide triphosphate hydrolases"/>
    <property type="match status" value="1"/>
</dbReference>
<dbReference type="InterPro" id="IPR002182">
    <property type="entry name" value="NB-ARC"/>
</dbReference>
<dbReference type="InterPro" id="IPR036388">
    <property type="entry name" value="WH-like_DNA-bd_sf"/>
</dbReference>
<evidence type="ECO:0000256" key="2">
    <source>
        <dbReference type="ARBA" id="ARBA00022821"/>
    </source>
</evidence>
<reference evidence="5 6" key="1">
    <citation type="submission" date="2018-04" db="EMBL/GenBank/DDBJ databases">
        <title>WGS assembly of Panicum hallii var. hallii HAL2.</title>
        <authorList>
            <person name="Lovell J."/>
            <person name="Jenkins J."/>
            <person name="Lowry D."/>
            <person name="Mamidi S."/>
            <person name="Sreedasyam A."/>
            <person name="Weng X."/>
            <person name="Barry K."/>
            <person name="Bonette J."/>
            <person name="Campitelli B."/>
            <person name="Daum C."/>
            <person name="Gordon S."/>
            <person name="Gould B."/>
            <person name="Lipzen A."/>
            <person name="MacQueen A."/>
            <person name="Palacio-Mejia J."/>
            <person name="Plott C."/>
            <person name="Shakirov E."/>
            <person name="Shu S."/>
            <person name="Yoshinaga Y."/>
            <person name="Zane M."/>
            <person name="Rokhsar D."/>
            <person name="Grimwood J."/>
            <person name="Schmutz J."/>
            <person name="Juenger T."/>
        </authorList>
    </citation>
    <scope>NUCLEOTIDE SEQUENCE [LARGE SCALE GENOMIC DNA]</scope>
    <source>
        <strain evidence="6">cv. HAL2</strain>
    </source>
</reference>
<evidence type="ECO:0000313" key="6">
    <source>
        <dbReference type="Proteomes" id="UP000244336"/>
    </source>
</evidence>
<dbReference type="PANTHER" id="PTHR36766">
    <property type="entry name" value="PLANT BROAD-SPECTRUM MILDEW RESISTANCE PROTEIN RPW8"/>
    <property type="match status" value="1"/>
</dbReference>
<dbReference type="PANTHER" id="PTHR36766:SF45">
    <property type="entry name" value="NB-ARC DOMAIN-CONTAINING PROTEIN"/>
    <property type="match status" value="1"/>
</dbReference>
<dbReference type="SUPFAM" id="SSF52540">
    <property type="entry name" value="P-loop containing nucleoside triphosphate hydrolases"/>
    <property type="match status" value="1"/>
</dbReference>
<dbReference type="PRINTS" id="PR00364">
    <property type="entry name" value="DISEASERSIST"/>
</dbReference>
<dbReference type="EMBL" id="CM009749">
    <property type="protein sequence ID" value="PUZ75131.1"/>
    <property type="molecule type" value="Genomic_DNA"/>
</dbReference>
<accession>A0A2T7F4Z1</accession>
<dbReference type="OrthoDB" id="686736at2759"/>
<dbReference type="Gene3D" id="1.10.10.10">
    <property type="entry name" value="Winged helix-like DNA-binding domain superfamily/Winged helix DNA-binding domain"/>
    <property type="match status" value="1"/>
</dbReference>
<evidence type="ECO:0000256" key="1">
    <source>
        <dbReference type="ARBA" id="ARBA00022737"/>
    </source>
</evidence>
<dbReference type="Proteomes" id="UP000244336">
    <property type="component" value="Chromosome 1"/>
</dbReference>
<keyword evidence="1" id="KW-0677">Repeat</keyword>
<dbReference type="Pfam" id="PF23559">
    <property type="entry name" value="WHD_DRP"/>
    <property type="match status" value="1"/>
</dbReference>
<keyword evidence="6" id="KW-1185">Reference proteome</keyword>
<gene>
    <name evidence="5" type="ORF">GQ55_1G124600</name>
</gene>
<dbReference type="SUPFAM" id="SSF52058">
    <property type="entry name" value="L domain-like"/>
    <property type="match status" value="1"/>
</dbReference>
<protein>
    <submittedName>
        <fullName evidence="5">Uncharacterized protein</fullName>
    </submittedName>
</protein>
<dbReference type="Gene3D" id="3.80.10.10">
    <property type="entry name" value="Ribonuclease Inhibitor"/>
    <property type="match status" value="1"/>
</dbReference>
<dbReference type="GO" id="GO:0002758">
    <property type="term" value="P:innate immune response-activating signaling pathway"/>
    <property type="evidence" value="ECO:0007669"/>
    <property type="project" value="UniProtKB-ARBA"/>
</dbReference>
<keyword evidence="2" id="KW-0611">Plant defense</keyword>
<dbReference type="STRING" id="1504633.A0A2T7F4Z1"/>
<name>A0A2T7F4Z1_9POAL</name>
<dbReference type="GO" id="GO:0042742">
    <property type="term" value="P:defense response to bacterium"/>
    <property type="evidence" value="ECO:0007669"/>
    <property type="project" value="UniProtKB-ARBA"/>
</dbReference>
<organism evidence="5 6">
    <name type="scientific">Panicum hallii var. hallii</name>
    <dbReference type="NCBI Taxonomy" id="1504633"/>
    <lineage>
        <taxon>Eukaryota</taxon>
        <taxon>Viridiplantae</taxon>
        <taxon>Streptophyta</taxon>
        <taxon>Embryophyta</taxon>
        <taxon>Tracheophyta</taxon>
        <taxon>Spermatophyta</taxon>
        <taxon>Magnoliopsida</taxon>
        <taxon>Liliopsida</taxon>
        <taxon>Poales</taxon>
        <taxon>Poaceae</taxon>
        <taxon>PACMAD clade</taxon>
        <taxon>Panicoideae</taxon>
        <taxon>Panicodae</taxon>
        <taxon>Paniceae</taxon>
        <taxon>Panicinae</taxon>
        <taxon>Panicum</taxon>
        <taxon>Panicum sect. Panicum</taxon>
    </lineage>
</organism>
<dbReference type="GO" id="GO:0009626">
    <property type="term" value="P:plant-type hypersensitive response"/>
    <property type="evidence" value="ECO:0007669"/>
    <property type="project" value="UniProtKB-ARBA"/>
</dbReference>
<dbReference type="Pfam" id="PF00931">
    <property type="entry name" value="NB-ARC"/>
    <property type="match status" value="1"/>
</dbReference>